<sequence>MGAYNSGSGNAPTPNCTPSGLSTVTVVVLRPTKLSPIPTLYLKGYEPDDTETRQVRGVLKRRSIEEVGCVNTPFKKRKVNQSALLKENTASVPENLQPDTTNSGSVPCPTPVPSQPTLSSGTKKKVPTGSICTNDDAKVPRSLKKKMSWDMIKGRKRLVKFYTRCPTAEVFMFIVDHVRPKHKKTAILSWFIIHYNNTQEIPNKPCHSILSTKTWETSCVVFRR</sequence>
<feature type="region of interest" description="Disordered" evidence="1">
    <location>
        <begin position="1"/>
        <end position="20"/>
    </location>
</feature>
<accession>A0A7D9E4A5</accession>
<keyword evidence="3" id="KW-1185">Reference proteome</keyword>
<gene>
    <name evidence="2" type="ORF">PACLA_8A063329</name>
</gene>
<name>A0A7D9E4A5_PARCT</name>
<feature type="region of interest" description="Disordered" evidence="1">
    <location>
        <begin position="86"/>
        <end position="132"/>
    </location>
</feature>
<dbReference type="EMBL" id="CACRXK020003825">
    <property type="protein sequence ID" value="CAB4000388.1"/>
    <property type="molecule type" value="Genomic_DNA"/>
</dbReference>
<dbReference type="AlphaFoldDB" id="A0A7D9E4A5"/>
<reference evidence="2" key="1">
    <citation type="submission" date="2020-04" db="EMBL/GenBank/DDBJ databases">
        <authorList>
            <person name="Alioto T."/>
            <person name="Alioto T."/>
            <person name="Gomez Garrido J."/>
        </authorList>
    </citation>
    <scope>NUCLEOTIDE SEQUENCE</scope>
    <source>
        <strain evidence="2">A484AB</strain>
    </source>
</reference>
<proteinExistence type="predicted"/>
<evidence type="ECO:0000313" key="3">
    <source>
        <dbReference type="Proteomes" id="UP001152795"/>
    </source>
</evidence>
<comment type="caution">
    <text evidence="2">The sequence shown here is derived from an EMBL/GenBank/DDBJ whole genome shotgun (WGS) entry which is preliminary data.</text>
</comment>
<dbReference type="Proteomes" id="UP001152795">
    <property type="component" value="Unassembled WGS sequence"/>
</dbReference>
<evidence type="ECO:0000313" key="2">
    <source>
        <dbReference type="EMBL" id="CAB4000388.1"/>
    </source>
</evidence>
<evidence type="ECO:0000256" key="1">
    <source>
        <dbReference type="SAM" id="MobiDB-lite"/>
    </source>
</evidence>
<feature type="compositionally biased region" description="Polar residues" evidence="1">
    <location>
        <begin position="86"/>
        <end position="105"/>
    </location>
</feature>
<organism evidence="2 3">
    <name type="scientific">Paramuricea clavata</name>
    <name type="common">Red gorgonian</name>
    <name type="synonym">Violescent sea-whip</name>
    <dbReference type="NCBI Taxonomy" id="317549"/>
    <lineage>
        <taxon>Eukaryota</taxon>
        <taxon>Metazoa</taxon>
        <taxon>Cnidaria</taxon>
        <taxon>Anthozoa</taxon>
        <taxon>Octocorallia</taxon>
        <taxon>Malacalcyonacea</taxon>
        <taxon>Plexauridae</taxon>
        <taxon>Paramuricea</taxon>
    </lineage>
</organism>
<protein>
    <submittedName>
        <fullName evidence="2">Uncharacterized protein</fullName>
    </submittedName>
</protein>